<keyword evidence="3" id="KW-1185">Reference proteome</keyword>
<gene>
    <name evidence="2" type="ORF">EZ428_06980</name>
</gene>
<keyword evidence="2" id="KW-0378">Hydrolase</keyword>
<dbReference type="InterPro" id="IPR043741">
    <property type="entry name" value="DUF5686"/>
</dbReference>
<organism evidence="2 3">
    <name type="scientific">Pedobacter frigiditerrae</name>
    <dbReference type="NCBI Taxonomy" id="2530452"/>
    <lineage>
        <taxon>Bacteria</taxon>
        <taxon>Pseudomonadati</taxon>
        <taxon>Bacteroidota</taxon>
        <taxon>Sphingobacteriia</taxon>
        <taxon>Sphingobacteriales</taxon>
        <taxon>Sphingobacteriaceae</taxon>
        <taxon>Pedobacter</taxon>
    </lineage>
</organism>
<evidence type="ECO:0000256" key="1">
    <source>
        <dbReference type="SAM" id="SignalP"/>
    </source>
</evidence>
<keyword evidence="2" id="KW-0121">Carboxypeptidase</keyword>
<dbReference type="Pfam" id="PF18939">
    <property type="entry name" value="DUF5686"/>
    <property type="match status" value="1"/>
</dbReference>
<name>A0A4R0N3Q0_9SPHI</name>
<dbReference type="Pfam" id="PF13715">
    <property type="entry name" value="CarbopepD_reg_2"/>
    <property type="match status" value="1"/>
</dbReference>
<evidence type="ECO:0000313" key="3">
    <source>
        <dbReference type="Proteomes" id="UP000292884"/>
    </source>
</evidence>
<dbReference type="GO" id="GO:0004180">
    <property type="term" value="F:carboxypeptidase activity"/>
    <property type="evidence" value="ECO:0007669"/>
    <property type="project" value="UniProtKB-KW"/>
</dbReference>
<accession>A0A4R0N3Q0</accession>
<feature type="signal peptide" evidence="1">
    <location>
        <begin position="1"/>
        <end position="20"/>
    </location>
</feature>
<dbReference type="InterPro" id="IPR008969">
    <property type="entry name" value="CarboxyPept-like_regulatory"/>
</dbReference>
<dbReference type="Gene3D" id="2.60.40.1120">
    <property type="entry name" value="Carboxypeptidase-like, regulatory domain"/>
    <property type="match status" value="1"/>
</dbReference>
<dbReference type="OrthoDB" id="983143at2"/>
<sequence length="815" mass="93642">MKKICLSLIVILAVINTSFGQFQITGKVTDNTGEVIPFASVFIKNTAKGASCNIDGVYKLTLDKGNHTLIYKAIGFKALEKAITVTKDMTVNQTLAPESYTLKDVVIKANAEDPAFEIIRQAIKNRKRYLNEVESYKADVYIKGLQKLVGAPKKFFGRDVQKTLDLDTNRKGIVYLSESQSIFSFKRPDKVKEEMVSSKISGNNNGFSFNKASDMLINFYENLLLEGSGLSSRSFVSPISDNAMFYYKYKLLGTTEESGVIINKIEVIPRRKNDPVFRGTIYIADDTWRIMGTNLYLTEDAGINFVDTLNIGQQFVKLEKVYMPATTKFEFNGKALGFKFEGYFVGIFSNYTFPDFPKNYFTSEILKITKSVNKKDSLYWMNNRPIPLTDEERFDYKKKDSIALRKTTKHYLDSTERESNEFGLGKLFLSGYRYNKRYEKRTISFDPLIRSVFFNTVEGFAAKYGVTYTQRLEDRKFYSIRPEVRYGFSNHIFTGNISGTYYYDPLKRASISGSFGSDIADLNRYGSMTLLSNTINSLLFERNLSKFYRKEFANINTTRELADGLQAAVSIDYAQNRTLQNTSDYKVRNVKDEEYTSNNPFSPTIETPLFPTYQSFSISASLNYTIGQKYITRPDAKIYEESKFPRFNLGYRKGFKGILNSDVDYDLLSFEIYQEHVRMGLVGYSSIVVGAGKFLNNNAVFYPDSKHFRGNNSTIFPSNLRKFRYLDFYQYSTSKQYIEAHFEHNFAGFIVNKIPLLRKLKLEEIVGFNYLTEPGKKNYKEFYFGVERFGFGVSYGYSYNGNYKVDQGFRIAFGF</sequence>
<dbReference type="Proteomes" id="UP000292884">
    <property type="component" value="Unassembled WGS sequence"/>
</dbReference>
<dbReference type="SUPFAM" id="SSF49464">
    <property type="entry name" value="Carboxypeptidase regulatory domain-like"/>
    <property type="match status" value="1"/>
</dbReference>
<proteinExistence type="predicted"/>
<dbReference type="RefSeq" id="WP_131552367.1">
    <property type="nucleotide sequence ID" value="NZ_SJSK01000001.1"/>
</dbReference>
<protein>
    <submittedName>
        <fullName evidence="2">Carboxypeptidase-like regulatory domain-containing protein</fullName>
    </submittedName>
</protein>
<reference evidence="2 3" key="1">
    <citation type="submission" date="2019-02" db="EMBL/GenBank/DDBJ databases">
        <title>Pedobacter sp. RP-1-13 sp. nov., isolated from Arctic soil.</title>
        <authorList>
            <person name="Dahal R.H."/>
        </authorList>
    </citation>
    <scope>NUCLEOTIDE SEQUENCE [LARGE SCALE GENOMIC DNA]</scope>
    <source>
        <strain evidence="2 3">RP-1-13</strain>
    </source>
</reference>
<comment type="caution">
    <text evidence="2">The sequence shown here is derived from an EMBL/GenBank/DDBJ whole genome shotgun (WGS) entry which is preliminary data.</text>
</comment>
<feature type="chain" id="PRO_5020956321" evidence="1">
    <location>
        <begin position="21"/>
        <end position="815"/>
    </location>
</feature>
<dbReference type="AlphaFoldDB" id="A0A4R0N3Q0"/>
<keyword evidence="1" id="KW-0732">Signal</keyword>
<evidence type="ECO:0000313" key="2">
    <source>
        <dbReference type="EMBL" id="TCC94508.1"/>
    </source>
</evidence>
<dbReference type="EMBL" id="SJSK01000001">
    <property type="protein sequence ID" value="TCC94508.1"/>
    <property type="molecule type" value="Genomic_DNA"/>
</dbReference>
<keyword evidence="2" id="KW-0645">Protease</keyword>